<dbReference type="InterPro" id="IPR029442">
    <property type="entry name" value="GyrI-like"/>
</dbReference>
<dbReference type="InterPro" id="IPR010499">
    <property type="entry name" value="AraC_E-bd"/>
</dbReference>
<reference evidence="2 3" key="1">
    <citation type="submission" date="2017-07" db="EMBL/GenBank/DDBJ databases">
        <title>Genome sequencing and assembly of Paenibacillus rigui.</title>
        <authorList>
            <person name="Mayilraj S."/>
        </authorList>
    </citation>
    <scope>NUCLEOTIDE SEQUENCE [LARGE SCALE GENOMIC DNA]</scope>
    <source>
        <strain evidence="2 3">JCM 16352</strain>
    </source>
</reference>
<feature type="domain" description="AraC effector-binding" evidence="1">
    <location>
        <begin position="15"/>
        <end position="171"/>
    </location>
</feature>
<organism evidence="2 3">
    <name type="scientific">Paenibacillus rigui</name>
    <dbReference type="NCBI Taxonomy" id="554312"/>
    <lineage>
        <taxon>Bacteria</taxon>
        <taxon>Bacillati</taxon>
        <taxon>Bacillota</taxon>
        <taxon>Bacilli</taxon>
        <taxon>Bacillales</taxon>
        <taxon>Paenibacillaceae</taxon>
        <taxon>Paenibacillus</taxon>
    </lineage>
</organism>
<gene>
    <name evidence="2" type="ORF">CF651_01655</name>
</gene>
<evidence type="ECO:0000313" key="3">
    <source>
        <dbReference type="Proteomes" id="UP000215509"/>
    </source>
</evidence>
<dbReference type="Pfam" id="PF06445">
    <property type="entry name" value="GyrI-like"/>
    <property type="match status" value="1"/>
</dbReference>
<dbReference type="InterPro" id="IPR053182">
    <property type="entry name" value="YobU-like_regulator"/>
</dbReference>
<accession>A0A229UWL4</accession>
<comment type="caution">
    <text evidence="2">The sequence shown here is derived from an EMBL/GenBank/DDBJ whole genome shotgun (WGS) entry which is preliminary data.</text>
</comment>
<dbReference type="AlphaFoldDB" id="A0A229UWL4"/>
<sequence>MKGSCPMKPVANQPLLPVVEYKPAYHVVGIKEVHTLVPGQPMTSIADQWARFMQRIQEITGREAGAPTMGVCLSSPDGKPFDYVTGAVVPESSSSVPQGMDRWTLAPHTYAVFTHRGPISQLDGTYAAIHQWLNENDAYVRAQAPEMEFYDHRYISMEAADNEFDIYVPVTRK</sequence>
<protein>
    <submittedName>
        <fullName evidence="2">AraC family transcriptional regulator</fullName>
    </submittedName>
</protein>
<name>A0A229UWL4_9BACL</name>
<dbReference type="SMART" id="SM00871">
    <property type="entry name" value="AraC_E_bind"/>
    <property type="match status" value="1"/>
</dbReference>
<proteinExistence type="predicted"/>
<keyword evidence="3" id="KW-1185">Reference proteome</keyword>
<dbReference type="PANTHER" id="PTHR36444">
    <property type="entry name" value="TRANSCRIPTIONAL REGULATOR PROTEIN YOBU-RELATED"/>
    <property type="match status" value="1"/>
</dbReference>
<dbReference type="Proteomes" id="UP000215509">
    <property type="component" value="Unassembled WGS sequence"/>
</dbReference>
<evidence type="ECO:0000259" key="1">
    <source>
        <dbReference type="SMART" id="SM00871"/>
    </source>
</evidence>
<dbReference type="EMBL" id="NMQW01000002">
    <property type="protein sequence ID" value="OXM87842.1"/>
    <property type="molecule type" value="Genomic_DNA"/>
</dbReference>
<evidence type="ECO:0000313" key="2">
    <source>
        <dbReference type="EMBL" id="OXM87842.1"/>
    </source>
</evidence>
<dbReference type="PANTHER" id="PTHR36444:SF3">
    <property type="entry name" value="TRANSCRIPTIONAL ACTIVATOR, PUTATIVE-RELATED"/>
    <property type="match status" value="1"/>
</dbReference>
<dbReference type="InterPro" id="IPR011256">
    <property type="entry name" value="Reg_factor_effector_dom_sf"/>
</dbReference>
<dbReference type="SUPFAM" id="SSF55136">
    <property type="entry name" value="Probable bacterial effector-binding domain"/>
    <property type="match status" value="1"/>
</dbReference>
<dbReference type="Gene3D" id="3.20.80.10">
    <property type="entry name" value="Regulatory factor, effector binding domain"/>
    <property type="match status" value="1"/>
</dbReference>